<dbReference type="EMBL" id="JXLH01000019">
    <property type="protein sequence ID" value="KJY57331.1"/>
    <property type="molecule type" value="Genomic_DNA"/>
</dbReference>
<dbReference type="STRING" id="1218506.JF75_15350"/>
<dbReference type="PANTHER" id="PTHR43400">
    <property type="entry name" value="FUMARATE REDUCTASE"/>
    <property type="match status" value="1"/>
</dbReference>
<comment type="cofactor">
    <cofactor evidence="1">
        <name>FMN</name>
        <dbReference type="ChEBI" id="CHEBI:58210"/>
    </cofactor>
</comment>
<dbReference type="InterPro" id="IPR050315">
    <property type="entry name" value="FAD-oxidoreductase_2"/>
</dbReference>
<dbReference type="RefSeq" id="WP_052726895.1">
    <property type="nucleotide sequence ID" value="NZ_JBHTBO010000001.1"/>
</dbReference>
<evidence type="ECO:0000256" key="8">
    <source>
        <dbReference type="ARBA" id="ARBA00049922"/>
    </source>
</evidence>
<dbReference type="PATRIC" id="fig|1218506.3.peg.1612"/>
<evidence type="ECO:0000256" key="7">
    <source>
        <dbReference type="ARBA" id="ARBA00023002"/>
    </source>
</evidence>
<dbReference type="GO" id="GO:0010181">
    <property type="term" value="F:FMN binding"/>
    <property type="evidence" value="ECO:0007669"/>
    <property type="project" value="InterPro"/>
</dbReference>
<dbReference type="Pfam" id="PF04205">
    <property type="entry name" value="FMN_bind"/>
    <property type="match status" value="1"/>
</dbReference>
<gene>
    <name evidence="10" type="ORF">JF75_15350</name>
</gene>
<dbReference type="Gene3D" id="3.90.1010.20">
    <property type="match status" value="1"/>
</dbReference>
<dbReference type="SMART" id="SM00900">
    <property type="entry name" value="FMN_bind"/>
    <property type="match status" value="1"/>
</dbReference>
<dbReference type="GO" id="GO:0033765">
    <property type="term" value="F:steroid dehydrogenase activity, acting on the CH-CH group of donors"/>
    <property type="evidence" value="ECO:0007669"/>
    <property type="project" value="UniProtKB-ARBA"/>
</dbReference>
<dbReference type="GO" id="GO:0016020">
    <property type="term" value="C:membrane"/>
    <property type="evidence" value="ECO:0007669"/>
    <property type="project" value="InterPro"/>
</dbReference>
<dbReference type="SUPFAM" id="SSF56425">
    <property type="entry name" value="Succinate dehydrogenase/fumarate reductase flavoprotein, catalytic domain"/>
    <property type="match status" value="1"/>
</dbReference>
<sequence length="610" mass="66910">MNNEHSFKWDAVYDVIVLGFGGAGATAARFAADSGAKVLLVDSAPEGHEGGNTRYAGQMVGAGTDYEALKKYHENLAAPLQPDKEPFHNLIEGMANMSEYFEKYLGVKPVSMKKLLAGTPSTKYVTEYPELPCADSYDDYLVHNGTSDAALWKLLRQKVLDRSEKITVWYSSPAKHLIQDGASRIVLGAQIERDYVLRNIKANNGVVLAVGGFENNKEMIQTFLQSSYLSPIGSLYNKGDGIKMLEEVNAQLWNMRSFESLGQFHGLSPRQKEGIRSTYALNVFWSEIANGSAIVVGEDGSRYFNEAELNRHGHIYNHGDWVVPLNQNHPYMIFDQEKYEELLNEPDDGLKVPHFLDNIIKANSIADLASAIGKDPEVLSQTISEFNFMAQQGKDYAYHRDPATLRAFSQNGPFYAIALRQNMLNTQGGGRRDGHAQVLDPNGTPIPHLFEAGELGSPFVNKYTTGGNIADCLISGKIAGENAAVAKQDMSRIGTADLNSAPINDNFVASSDEGDQKFKVGPNQYLGYSNQGMGDGVVVRTTLDESGKIADVEILKQTESDDYGSKAVKELPQKMVEQNTYDVDAVSGASETSRAIKEAVKDSLSKAKKK</sequence>
<keyword evidence="7" id="KW-0560">Oxidoreductase</keyword>
<proteinExistence type="predicted"/>
<feature type="domain" description="FMN-binding" evidence="9">
    <location>
        <begin position="532"/>
        <end position="607"/>
    </location>
</feature>
<dbReference type="EC" id="1.3.99.33" evidence="3"/>
<dbReference type="HOGENOM" id="CLU_011398_3_1_9"/>
<organism evidence="10 11">
    <name type="scientific">Lactobacillus kimbladii</name>
    <dbReference type="NCBI Taxonomy" id="1218506"/>
    <lineage>
        <taxon>Bacteria</taxon>
        <taxon>Bacillati</taxon>
        <taxon>Bacillota</taxon>
        <taxon>Bacilli</taxon>
        <taxon>Lactobacillales</taxon>
        <taxon>Lactobacillaceae</taxon>
        <taxon>Lactobacillus</taxon>
    </lineage>
</organism>
<dbReference type="Gene3D" id="3.90.700.10">
    <property type="entry name" value="Succinate dehydrogenase/fumarate reductase flavoprotein, catalytic domain"/>
    <property type="match status" value="1"/>
</dbReference>
<comment type="cofactor">
    <cofactor evidence="2">
        <name>FAD</name>
        <dbReference type="ChEBI" id="CHEBI:57692"/>
    </cofactor>
</comment>
<evidence type="ECO:0000313" key="11">
    <source>
        <dbReference type="Proteomes" id="UP000033612"/>
    </source>
</evidence>
<dbReference type="GO" id="GO:0008202">
    <property type="term" value="P:steroid metabolic process"/>
    <property type="evidence" value="ECO:0007669"/>
    <property type="project" value="UniProtKB-ARBA"/>
</dbReference>
<keyword evidence="11" id="KW-1185">Reference proteome</keyword>
<dbReference type="InterPro" id="IPR007329">
    <property type="entry name" value="FMN-bd"/>
</dbReference>
<dbReference type="AlphaFoldDB" id="A0A0F4LIE1"/>
<evidence type="ECO:0000256" key="6">
    <source>
        <dbReference type="ARBA" id="ARBA00022827"/>
    </source>
</evidence>
<evidence type="ECO:0000256" key="2">
    <source>
        <dbReference type="ARBA" id="ARBA00001974"/>
    </source>
</evidence>
<dbReference type="InterPro" id="IPR027477">
    <property type="entry name" value="Succ_DH/fumarate_Rdtase_cat_sf"/>
</dbReference>
<evidence type="ECO:0000256" key="3">
    <source>
        <dbReference type="ARBA" id="ARBA00013137"/>
    </source>
</evidence>
<dbReference type="Gene3D" id="3.50.50.60">
    <property type="entry name" value="FAD/NAD(P)-binding domain"/>
    <property type="match status" value="1"/>
</dbReference>
<dbReference type="Proteomes" id="UP000033612">
    <property type="component" value="Unassembled WGS sequence"/>
</dbReference>
<keyword evidence="6" id="KW-0274">FAD</keyword>
<evidence type="ECO:0000256" key="1">
    <source>
        <dbReference type="ARBA" id="ARBA00001917"/>
    </source>
</evidence>
<dbReference type="SUPFAM" id="SSF51905">
    <property type="entry name" value="FAD/NAD(P)-binding domain"/>
    <property type="match status" value="1"/>
</dbReference>
<accession>A0A0F4LIE1</accession>
<reference evidence="10 11" key="1">
    <citation type="submission" date="2015-01" db="EMBL/GenBank/DDBJ databases">
        <title>Comparative genomics of the lactic acid bacteria isolated from the honey bee gut.</title>
        <authorList>
            <person name="Ellegaard K.M."/>
            <person name="Tamarit D."/>
            <person name="Javelind E."/>
            <person name="Olofsson T."/>
            <person name="Andersson S.G."/>
            <person name="Vasquez A."/>
        </authorList>
    </citation>
    <scope>NUCLEOTIDE SEQUENCE [LARGE SCALE GENOMIC DNA]</scope>
    <source>
        <strain evidence="10 11">Hma2</strain>
    </source>
</reference>
<dbReference type="InterPro" id="IPR003953">
    <property type="entry name" value="FAD-dep_OxRdtase_2_FAD-bd"/>
</dbReference>
<evidence type="ECO:0000259" key="9">
    <source>
        <dbReference type="SMART" id="SM00900"/>
    </source>
</evidence>
<name>A0A0F4LIE1_9LACO</name>
<evidence type="ECO:0000313" key="10">
    <source>
        <dbReference type="EMBL" id="KJY57331.1"/>
    </source>
</evidence>
<comment type="catalytic activity">
    <reaction evidence="8">
        <text>dihydrourocanate + A = urocanate + AH2</text>
        <dbReference type="Rhea" id="RHEA:36059"/>
        <dbReference type="ChEBI" id="CHEBI:13193"/>
        <dbReference type="ChEBI" id="CHEBI:17499"/>
        <dbReference type="ChEBI" id="CHEBI:27247"/>
        <dbReference type="ChEBI" id="CHEBI:72991"/>
        <dbReference type="EC" id="1.3.99.33"/>
    </reaction>
</comment>
<protein>
    <recommendedName>
        <fullName evidence="4">Urocanate reductase</fullName>
        <ecNumber evidence="3">1.3.99.33</ecNumber>
    </recommendedName>
</protein>
<dbReference type="OrthoDB" id="9806724at2"/>
<evidence type="ECO:0000256" key="4">
    <source>
        <dbReference type="ARBA" id="ARBA00015872"/>
    </source>
</evidence>
<keyword evidence="5" id="KW-0285">Flavoprotein</keyword>
<dbReference type="Pfam" id="PF00890">
    <property type="entry name" value="FAD_binding_2"/>
    <property type="match status" value="1"/>
</dbReference>
<dbReference type="InterPro" id="IPR036188">
    <property type="entry name" value="FAD/NAD-bd_sf"/>
</dbReference>
<comment type="caution">
    <text evidence="10">The sequence shown here is derived from an EMBL/GenBank/DDBJ whole genome shotgun (WGS) entry which is preliminary data.</text>
</comment>
<dbReference type="PANTHER" id="PTHR43400:SF10">
    <property type="entry name" value="3-OXOSTEROID 1-DEHYDROGENASE"/>
    <property type="match status" value="1"/>
</dbReference>
<evidence type="ECO:0000256" key="5">
    <source>
        <dbReference type="ARBA" id="ARBA00022630"/>
    </source>
</evidence>